<reference evidence="1 2" key="1">
    <citation type="journal article" date="2022" name="Nat. Ecol. Evol.">
        <title>A masculinizing supergene underlies an exaggerated male reproductive morph in a spider.</title>
        <authorList>
            <person name="Hendrickx F."/>
            <person name="De Corte Z."/>
            <person name="Sonet G."/>
            <person name="Van Belleghem S.M."/>
            <person name="Kostlbacher S."/>
            <person name="Vangestel C."/>
        </authorList>
    </citation>
    <scope>NUCLEOTIDE SEQUENCE [LARGE SCALE GENOMIC DNA]</scope>
    <source>
        <strain evidence="1">W744_W776</strain>
    </source>
</reference>
<protein>
    <submittedName>
        <fullName evidence="1">Uncharacterized protein</fullName>
    </submittedName>
</protein>
<accession>A0AAV6UT73</accession>
<sequence length="88" mass="9764">MNNTFLKNPFMSSGLSSRFIPHHLCKVMSGEKSNSGTLSVPSNPLHAGCRNVPRFADGLTRRPLHRRDSTARTLTIHNNKVGCHIGWP</sequence>
<dbReference type="AlphaFoldDB" id="A0AAV6UT73"/>
<comment type="caution">
    <text evidence="1">The sequence shown here is derived from an EMBL/GenBank/DDBJ whole genome shotgun (WGS) entry which is preliminary data.</text>
</comment>
<name>A0AAV6UT73_9ARAC</name>
<gene>
    <name evidence="1" type="ORF">JTE90_004826</name>
</gene>
<dbReference type="EMBL" id="JAFNEN010000299">
    <property type="protein sequence ID" value="KAG8186496.1"/>
    <property type="molecule type" value="Genomic_DNA"/>
</dbReference>
<dbReference type="Proteomes" id="UP000827092">
    <property type="component" value="Unassembled WGS sequence"/>
</dbReference>
<keyword evidence="2" id="KW-1185">Reference proteome</keyword>
<organism evidence="1 2">
    <name type="scientific">Oedothorax gibbosus</name>
    <dbReference type="NCBI Taxonomy" id="931172"/>
    <lineage>
        <taxon>Eukaryota</taxon>
        <taxon>Metazoa</taxon>
        <taxon>Ecdysozoa</taxon>
        <taxon>Arthropoda</taxon>
        <taxon>Chelicerata</taxon>
        <taxon>Arachnida</taxon>
        <taxon>Araneae</taxon>
        <taxon>Araneomorphae</taxon>
        <taxon>Entelegynae</taxon>
        <taxon>Araneoidea</taxon>
        <taxon>Linyphiidae</taxon>
        <taxon>Erigoninae</taxon>
        <taxon>Oedothorax</taxon>
    </lineage>
</organism>
<evidence type="ECO:0000313" key="2">
    <source>
        <dbReference type="Proteomes" id="UP000827092"/>
    </source>
</evidence>
<evidence type="ECO:0000313" key="1">
    <source>
        <dbReference type="EMBL" id="KAG8186496.1"/>
    </source>
</evidence>
<proteinExistence type="predicted"/>